<accession>A0A6P8WFI6</accession>
<dbReference type="PANTHER" id="PTHR42643">
    <property type="entry name" value="IONOTROPIC RECEPTOR 20A-RELATED"/>
    <property type="match status" value="1"/>
</dbReference>
<evidence type="ECO:0000256" key="4">
    <source>
        <dbReference type="ARBA" id="ARBA00022989"/>
    </source>
</evidence>
<dbReference type="RefSeq" id="XP_034102179.1">
    <property type="nucleotide sequence ID" value="XM_034246288.1"/>
</dbReference>
<evidence type="ECO:0000256" key="2">
    <source>
        <dbReference type="ARBA" id="ARBA00022475"/>
    </source>
</evidence>
<proteinExistence type="predicted"/>
<dbReference type="GeneID" id="117566745"/>
<dbReference type="PANTHER" id="PTHR42643:SF41">
    <property type="entry name" value="IONOTROPIC RECEPTOR 20A-RELATED"/>
    <property type="match status" value="1"/>
</dbReference>
<keyword evidence="2" id="KW-1003">Cell membrane</keyword>
<dbReference type="InterPro" id="IPR052192">
    <property type="entry name" value="Insect_Ionotropic_Sensory_Rcpt"/>
</dbReference>
<dbReference type="Proteomes" id="UP000515160">
    <property type="component" value="Chromosome 3"/>
</dbReference>
<name>A0A6P8WFI6_DROAB</name>
<dbReference type="SUPFAM" id="SSF53850">
    <property type="entry name" value="Periplasmic binding protein-like II"/>
    <property type="match status" value="1"/>
</dbReference>
<organism evidence="10 11">
    <name type="scientific">Drosophila albomicans</name>
    <name type="common">Fruit fly</name>
    <dbReference type="NCBI Taxonomy" id="7291"/>
    <lineage>
        <taxon>Eukaryota</taxon>
        <taxon>Metazoa</taxon>
        <taxon>Ecdysozoa</taxon>
        <taxon>Arthropoda</taxon>
        <taxon>Hexapoda</taxon>
        <taxon>Insecta</taxon>
        <taxon>Pterygota</taxon>
        <taxon>Neoptera</taxon>
        <taxon>Endopterygota</taxon>
        <taxon>Diptera</taxon>
        <taxon>Brachycera</taxon>
        <taxon>Muscomorpha</taxon>
        <taxon>Ephydroidea</taxon>
        <taxon>Drosophilidae</taxon>
        <taxon>Drosophila</taxon>
    </lineage>
</organism>
<evidence type="ECO:0000256" key="8">
    <source>
        <dbReference type="SAM" id="Phobius"/>
    </source>
</evidence>
<keyword evidence="3 8" id="KW-0812">Transmembrane</keyword>
<dbReference type="OrthoDB" id="7969653at2759"/>
<dbReference type="GO" id="GO:0005886">
    <property type="term" value="C:plasma membrane"/>
    <property type="evidence" value="ECO:0007669"/>
    <property type="project" value="UniProtKB-SubCell"/>
</dbReference>
<comment type="subcellular location">
    <subcellularLocation>
        <location evidence="1">Cell membrane</location>
        <topology evidence="1">Multi-pass membrane protein</topology>
    </subcellularLocation>
</comment>
<keyword evidence="9" id="KW-0732">Signal</keyword>
<reference evidence="11" key="1">
    <citation type="submission" date="2025-08" db="UniProtKB">
        <authorList>
            <consortium name="RefSeq"/>
        </authorList>
    </citation>
    <scope>IDENTIFICATION</scope>
    <source>
        <strain evidence="11">15112-1751.03</strain>
        <tissue evidence="11">Whole Adult</tissue>
    </source>
</reference>
<evidence type="ECO:0000313" key="11">
    <source>
        <dbReference type="RefSeq" id="XP_034102179.1"/>
    </source>
</evidence>
<sequence length="657" mass="75434">MARLIVLFSLLIPVVQLLIDSNFSQLTLSIESLSRGLESKTNIIYTEDKQPLDIYAQISQTLKHNPSILLSHNVTQLISSTINPTKPLLMILLQLDPNKTLQIFELFPVEMQRADFLIVGSANAANWLNLLSTLWQLGYPNVLIFNSSQSTTANDQLFTSDSFPNQRLQSSSIDHYLWARRHWFDNLRGWKVRVGLYNNPPRTLVFPEHDLYGGYALLMLKEFLCHRNAKFVPKLTTNFTVYSPTDCLQMLRSNHCDLCGDLFAYNTNYSFTDSYMYLYANILIPNAKPKSKNFYISAPMQLKTWLLVIIYVLLISGFISFIVWLQRGRFEFGKQLLQILSSLISGSLQLSEIQGRIHYILFIVIALGGLICSTYYLAFLKTILSTGLYEPQINSFEELVRQNISFIVGDYDKTVLKSYDFPDILWNITRVVPYDFITKHRRVFDPNYAYLAHSDRLLLFSFQQQYMMKPRMRPLPIDIMHSLPGFPMRREWLLKFKLSEALLNCFNSGLMQKLAADTNRQTIHIGYLSLMPSERYETQPLALDYFAMPLKILCSGLGLAFICFLYAGDTLFMLAACGCDWVTPTQKATKYPICPLELSHLSSDRESIVMASDLSLSKDLWPYTTIGDRGEIRSKSDKRRQRTQGETATAATFMLIS</sequence>
<protein>
    <submittedName>
        <fullName evidence="11">Uncharacterized protein LOC117566745</fullName>
    </submittedName>
</protein>
<feature type="transmembrane region" description="Helical" evidence="8">
    <location>
        <begin position="545"/>
        <end position="567"/>
    </location>
</feature>
<evidence type="ECO:0000256" key="6">
    <source>
        <dbReference type="ARBA" id="ARBA00023170"/>
    </source>
</evidence>
<keyword evidence="10" id="KW-1185">Reference proteome</keyword>
<keyword evidence="6" id="KW-0675">Receptor</keyword>
<feature type="transmembrane region" description="Helical" evidence="8">
    <location>
        <begin position="305"/>
        <end position="325"/>
    </location>
</feature>
<evidence type="ECO:0000256" key="3">
    <source>
        <dbReference type="ARBA" id="ARBA00022692"/>
    </source>
</evidence>
<feature type="chain" id="PRO_5027551049" evidence="9">
    <location>
        <begin position="18"/>
        <end position="657"/>
    </location>
</feature>
<keyword evidence="7" id="KW-0325">Glycoprotein</keyword>
<feature type="transmembrane region" description="Helical" evidence="8">
    <location>
        <begin position="357"/>
        <end position="378"/>
    </location>
</feature>
<feature type="signal peptide" evidence="9">
    <location>
        <begin position="1"/>
        <end position="17"/>
    </location>
</feature>
<evidence type="ECO:0000256" key="1">
    <source>
        <dbReference type="ARBA" id="ARBA00004651"/>
    </source>
</evidence>
<evidence type="ECO:0000256" key="5">
    <source>
        <dbReference type="ARBA" id="ARBA00023136"/>
    </source>
</evidence>
<evidence type="ECO:0000256" key="7">
    <source>
        <dbReference type="ARBA" id="ARBA00023180"/>
    </source>
</evidence>
<dbReference type="AlphaFoldDB" id="A0A6P8WFI6"/>
<evidence type="ECO:0000256" key="9">
    <source>
        <dbReference type="SAM" id="SignalP"/>
    </source>
</evidence>
<keyword evidence="4 8" id="KW-1133">Transmembrane helix</keyword>
<keyword evidence="5 8" id="KW-0472">Membrane</keyword>
<evidence type="ECO:0000313" key="10">
    <source>
        <dbReference type="Proteomes" id="UP000515160"/>
    </source>
</evidence>
<gene>
    <name evidence="11" type="primary">LOC117566745</name>
</gene>